<comment type="caution">
    <text evidence="2">The sequence shown here is derived from an EMBL/GenBank/DDBJ whole genome shotgun (WGS) entry which is preliminary data.</text>
</comment>
<protein>
    <submittedName>
        <fullName evidence="2">Uncharacterized protein</fullName>
    </submittedName>
</protein>
<keyword evidence="3" id="KW-1185">Reference proteome</keyword>
<gene>
    <name evidence="2" type="ORF">EYF80_003581</name>
</gene>
<proteinExistence type="predicted"/>
<organism evidence="2 3">
    <name type="scientific">Liparis tanakae</name>
    <name type="common">Tanaka's snailfish</name>
    <dbReference type="NCBI Taxonomy" id="230148"/>
    <lineage>
        <taxon>Eukaryota</taxon>
        <taxon>Metazoa</taxon>
        <taxon>Chordata</taxon>
        <taxon>Craniata</taxon>
        <taxon>Vertebrata</taxon>
        <taxon>Euteleostomi</taxon>
        <taxon>Actinopterygii</taxon>
        <taxon>Neopterygii</taxon>
        <taxon>Teleostei</taxon>
        <taxon>Neoteleostei</taxon>
        <taxon>Acanthomorphata</taxon>
        <taxon>Eupercaria</taxon>
        <taxon>Perciformes</taxon>
        <taxon>Cottioidei</taxon>
        <taxon>Cottales</taxon>
        <taxon>Liparidae</taxon>
        <taxon>Liparis</taxon>
    </lineage>
</organism>
<reference evidence="2 3" key="1">
    <citation type="submission" date="2019-03" db="EMBL/GenBank/DDBJ databases">
        <title>First draft genome of Liparis tanakae, snailfish: a comprehensive survey of snailfish specific genes.</title>
        <authorList>
            <person name="Kim W."/>
            <person name="Song I."/>
            <person name="Jeong J.-H."/>
            <person name="Kim D."/>
            <person name="Kim S."/>
            <person name="Ryu S."/>
            <person name="Song J.Y."/>
            <person name="Lee S.K."/>
        </authorList>
    </citation>
    <scope>NUCLEOTIDE SEQUENCE [LARGE SCALE GENOMIC DNA]</scope>
    <source>
        <tissue evidence="2">Muscle</tissue>
    </source>
</reference>
<dbReference type="Proteomes" id="UP000314294">
    <property type="component" value="Unassembled WGS sequence"/>
</dbReference>
<evidence type="ECO:0000313" key="2">
    <source>
        <dbReference type="EMBL" id="TNN86164.1"/>
    </source>
</evidence>
<accession>A0A4Z2J8I3</accession>
<dbReference type="AlphaFoldDB" id="A0A4Z2J8I3"/>
<feature type="region of interest" description="Disordered" evidence="1">
    <location>
        <begin position="156"/>
        <end position="181"/>
    </location>
</feature>
<name>A0A4Z2J8I3_9TELE</name>
<evidence type="ECO:0000256" key="1">
    <source>
        <dbReference type="SAM" id="MobiDB-lite"/>
    </source>
</evidence>
<sequence length="265" mass="28702">MGESTVYCWGCMAACWLTGEASRVVVETGLWRRGRLVGRLVGVLLLAGCGQEKSARTCCCFLCSSNCTSRSTEHRRKTLSKHAEILNSVALIQNQRNTKGKGTPRSPRACDDSLGVDRSVLRTSSWPGSVWCRLLSSVFLTESSRPNTWARLLSTATSTRQESGIGERNQSKGHSGQSEQRRRLLAAGSLRCCTPFSSSTSSVLMLVTTSPSKPTSAMPFQKFSVSSVDQQATHATSSELEIQSILPLRTSALSSPTVPPLPRTT</sequence>
<dbReference type="EMBL" id="SRLO01000017">
    <property type="protein sequence ID" value="TNN86164.1"/>
    <property type="molecule type" value="Genomic_DNA"/>
</dbReference>
<evidence type="ECO:0000313" key="3">
    <source>
        <dbReference type="Proteomes" id="UP000314294"/>
    </source>
</evidence>